<keyword evidence="3" id="KW-0963">Cytoplasm</keyword>
<sequence length="558" mass="64112">MHILVLTYKRVRYESNTTFSLKPKLLQSRSASRNRSISPVARHSLHSSTQDVMAPYRMPSQTMMQPAMVPVMPQHMISGSMTQDPASMIYNSRMHGIHPFAMAASSSMNTPSRQRSVAGLSITDDFLPEQAQSRRRSESRRSRSKRDVDLDEDRYEDREQYRDRRDRSGSRAYDRDYQPGRTSSRLKLRIERNREHDIGVERRYERYFEDGVEVDVDDHKDRRRRGSDRSIDDDNVDAVKRPNSRSFVCTCTKTSSGLQVGDYTVQPGDLEDLFVLKRTGELKKKKKKEKPPPPPPSTGIFSYLASLVGGKARSPAEPSSSEESEYDSEYELKRLDRKQIEHWWKQIDLKQFLQESEDMKEPLKVDVPVVFVFGGPGSGKGTQCMKIVKKYDFTHISSGDLLREEVQAGSDKGKEINEIMKKGELVPLDVVLQLLKEGIRKQLATAKGYLIDGYPRNIEQGERFEKEVCKCTDLVYFEVTDETMTKRLLARGQTSGRVDDNEETIKNRIKTFRDESEPVIEKYKAIVHKISAEEDEEKVFQMVVPVFDKIVESKAAPK</sequence>
<dbReference type="VEuPathDB" id="VectorBase:ISCW000200"/>
<evidence type="ECO:0000256" key="8">
    <source>
        <dbReference type="RuleBase" id="RU003330"/>
    </source>
</evidence>
<feature type="compositionally biased region" description="Basic and acidic residues" evidence="9">
    <location>
        <begin position="135"/>
        <end position="148"/>
    </location>
</feature>
<protein>
    <recommendedName>
        <fullName evidence="2">adenylate kinase</fullName>
        <ecNumber evidence="2">2.7.4.3</ecNumber>
    </recommendedName>
</protein>
<reference evidence="10 12" key="1">
    <citation type="submission" date="2008-03" db="EMBL/GenBank/DDBJ databases">
        <title>Annotation of Ixodes scapularis.</title>
        <authorList>
            <consortium name="Ixodes scapularis Genome Project Consortium"/>
            <person name="Caler E."/>
            <person name="Hannick L.I."/>
            <person name="Bidwell S."/>
            <person name="Joardar V."/>
            <person name="Thiagarajan M."/>
            <person name="Amedeo P."/>
            <person name="Galinsky K.J."/>
            <person name="Schobel S."/>
            <person name="Inman J."/>
            <person name="Hostetler J."/>
            <person name="Miller J."/>
            <person name="Hammond M."/>
            <person name="Megy K."/>
            <person name="Lawson D."/>
            <person name="Kodira C."/>
            <person name="Sutton G."/>
            <person name="Meyer J."/>
            <person name="Hill C.A."/>
            <person name="Birren B."/>
            <person name="Nene V."/>
            <person name="Collins F."/>
            <person name="Alarcon-Chaidez F."/>
            <person name="Wikel S."/>
            <person name="Strausberg R."/>
        </authorList>
    </citation>
    <scope>NUCLEOTIDE SEQUENCE [LARGE SCALE GENOMIC DNA]</scope>
    <source>
        <strain evidence="12">Wikel</strain>
        <strain evidence="10">Wikel colony</strain>
    </source>
</reference>
<dbReference type="Pfam" id="PF00406">
    <property type="entry name" value="ADK"/>
    <property type="match status" value="1"/>
</dbReference>
<comment type="subcellular location">
    <subcellularLocation>
        <location evidence="1">Cytoplasm</location>
    </subcellularLocation>
</comment>
<dbReference type="HAMAP" id="MF_00235">
    <property type="entry name" value="Adenylate_kinase_Adk"/>
    <property type="match status" value="1"/>
</dbReference>
<evidence type="ECO:0000256" key="4">
    <source>
        <dbReference type="ARBA" id="ARBA00022679"/>
    </source>
</evidence>
<evidence type="ECO:0000256" key="1">
    <source>
        <dbReference type="ARBA" id="ARBA00004496"/>
    </source>
</evidence>
<name>B7P6S7_IXOSC</name>
<dbReference type="CDD" id="cd01428">
    <property type="entry name" value="ADK"/>
    <property type="match status" value="1"/>
</dbReference>
<feature type="compositionally biased region" description="Polar residues" evidence="9">
    <location>
        <begin position="105"/>
        <end position="115"/>
    </location>
</feature>
<dbReference type="EMBL" id="DS647752">
    <property type="protein sequence ID" value="EEC02299.1"/>
    <property type="molecule type" value="Genomic_DNA"/>
</dbReference>
<dbReference type="PRINTS" id="PR00094">
    <property type="entry name" value="ADENYLTKNASE"/>
</dbReference>
<dbReference type="InterPro" id="IPR027417">
    <property type="entry name" value="P-loop_NTPase"/>
</dbReference>
<dbReference type="PANTHER" id="PTHR23359">
    <property type="entry name" value="NUCLEOTIDE KINASE"/>
    <property type="match status" value="1"/>
</dbReference>
<dbReference type="OrthoDB" id="442176at2759"/>
<evidence type="ECO:0000313" key="10">
    <source>
        <dbReference type="EMBL" id="EEC02299.1"/>
    </source>
</evidence>
<dbReference type="EMBL" id="ABJB010353498">
    <property type="status" value="NOT_ANNOTATED_CDS"/>
    <property type="molecule type" value="Genomic_DNA"/>
</dbReference>
<evidence type="ECO:0000256" key="2">
    <source>
        <dbReference type="ARBA" id="ARBA00012955"/>
    </source>
</evidence>
<evidence type="ECO:0000256" key="3">
    <source>
        <dbReference type="ARBA" id="ARBA00022490"/>
    </source>
</evidence>
<feature type="compositionally biased region" description="Basic and acidic residues" evidence="9">
    <location>
        <begin position="227"/>
        <end position="238"/>
    </location>
</feature>
<dbReference type="GO" id="GO:0004017">
    <property type="term" value="F:AMP kinase activity"/>
    <property type="evidence" value="ECO:0000318"/>
    <property type="project" value="GO_Central"/>
</dbReference>
<accession>B7P6S7</accession>
<dbReference type="SUPFAM" id="SSF52540">
    <property type="entry name" value="P-loop containing nucleoside triphosphate hydrolases"/>
    <property type="match status" value="1"/>
</dbReference>
<keyword evidence="12" id="KW-1185">Reference proteome</keyword>
<organism>
    <name type="scientific">Ixodes scapularis</name>
    <name type="common">Black-legged tick</name>
    <name type="synonym">Deer tick</name>
    <dbReference type="NCBI Taxonomy" id="6945"/>
    <lineage>
        <taxon>Eukaryota</taxon>
        <taxon>Metazoa</taxon>
        <taxon>Ecdysozoa</taxon>
        <taxon>Arthropoda</taxon>
        <taxon>Chelicerata</taxon>
        <taxon>Arachnida</taxon>
        <taxon>Acari</taxon>
        <taxon>Parasitiformes</taxon>
        <taxon>Ixodida</taxon>
        <taxon>Ixodoidea</taxon>
        <taxon>Ixodidae</taxon>
        <taxon>Ixodinae</taxon>
        <taxon>Ixodes</taxon>
    </lineage>
</organism>
<dbReference type="Gene3D" id="3.40.50.300">
    <property type="entry name" value="P-loop containing nucleotide triphosphate hydrolases"/>
    <property type="match status" value="1"/>
</dbReference>
<evidence type="ECO:0000313" key="12">
    <source>
        <dbReference type="Proteomes" id="UP000001555"/>
    </source>
</evidence>
<keyword evidence="7" id="KW-0067">ATP-binding</keyword>
<reference evidence="11" key="2">
    <citation type="submission" date="2020-05" db="UniProtKB">
        <authorList>
            <consortium name="EnsemblMetazoa"/>
        </authorList>
    </citation>
    <scope>IDENTIFICATION</scope>
    <source>
        <strain evidence="11">wikel</strain>
    </source>
</reference>
<evidence type="ECO:0007829" key="13">
    <source>
        <dbReference type="PeptideAtlas" id="B7P6S7"/>
    </source>
</evidence>
<dbReference type="AlphaFoldDB" id="B7P6S7"/>
<dbReference type="InterPro" id="IPR000850">
    <property type="entry name" value="Adenylat/UMP-CMP_kin"/>
</dbReference>
<feature type="region of interest" description="Disordered" evidence="9">
    <location>
        <begin position="282"/>
        <end position="301"/>
    </location>
</feature>
<dbReference type="VEuPathDB" id="VectorBase:ISCI000200"/>
<feature type="compositionally biased region" description="Basic and acidic residues" evidence="9">
    <location>
        <begin position="155"/>
        <end position="178"/>
    </location>
</feature>
<dbReference type="EnsemblMetazoa" id="ISCW000200-RA">
    <property type="protein sequence ID" value="ISCW000200-PA"/>
    <property type="gene ID" value="ISCW000200"/>
</dbReference>
<dbReference type="PaxDb" id="6945-B7P6S7"/>
<dbReference type="InterPro" id="IPR033690">
    <property type="entry name" value="Adenylat_kinase_CS"/>
</dbReference>
<evidence type="ECO:0000256" key="7">
    <source>
        <dbReference type="ARBA" id="ARBA00022840"/>
    </source>
</evidence>
<keyword evidence="6 8" id="KW-0418">Kinase</keyword>
<feature type="region of interest" description="Disordered" evidence="9">
    <location>
        <begin position="219"/>
        <end position="238"/>
    </location>
</feature>
<dbReference type="Proteomes" id="UP000001555">
    <property type="component" value="Unassembled WGS sequence"/>
</dbReference>
<comment type="similarity">
    <text evidence="8">Belongs to the adenylate kinase family.</text>
</comment>
<dbReference type="STRING" id="6945.B7P6S7"/>
<dbReference type="EC" id="2.7.4.3" evidence="2"/>
<dbReference type="GO" id="GO:0005737">
    <property type="term" value="C:cytoplasm"/>
    <property type="evidence" value="ECO:0000318"/>
    <property type="project" value="GO_Central"/>
</dbReference>
<keyword evidence="4 8" id="KW-0808">Transferase</keyword>
<dbReference type="InParanoid" id="B7P6S7"/>
<evidence type="ECO:0000256" key="9">
    <source>
        <dbReference type="SAM" id="MobiDB-lite"/>
    </source>
</evidence>
<keyword evidence="5" id="KW-0547">Nucleotide-binding</keyword>
<dbReference type="HOGENOM" id="CLU_488599_0_0_1"/>
<feature type="region of interest" description="Disordered" evidence="9">
    <location>
        <begin position="29"/>
        <end position="49"/>
    </location>
</feature>
<feature type="region of interest" description="Disordered" evidence="9">
    <location>
        <begin position="105"/>
        <end position="187"/>
    </location>
</feature>
<dbReference type="PROSITE" id="PS00113">
    <property type="entry name" value="ADENYLATE_KINASE"/>
    <property type="match status" value="1"/>
</dbReference>
<gene>
    <name evidence="10" type="ORF">IscW_ISCW000200</name>
</gene>
<dbReference type="GO" id="GO:0005524">
    <property type="term" value="F:ATP binding"/>
    <property type="evidence" value="ECO:0007669"/>
    <property type="project" value="UniProtKB-KW"/>
</dbReference>
<proteinExistence type="evidence at protein level"/>
<evidence type="ECO:0000313" key="11">
    <source>
        <dbReference type="EnsemblMetazoa" id="ISCW000200-PA"/>
    </source>
</evidence>
<dbReference type="FunFam" id="3.40.50.300:FF:000315">
    <property type="entry name" value="Adenylate kinase 1"/>
    <property type="match status" value="1"/>
</dbReference>
<evidence type="ECO:0000256" key="6">
    <source>
        <dbReference type="ARBA" id="ARBA00022777"/>
    </source>
</evidence>
<dbReference type="VEuPathDB" id="VectorBase:ISCP_035773"/>
<dbReference type="GO" id="GO:0005829">
    <property type="term" value="C:cytosol"/>
    <property type="evidence" value="ECO:0000318"/>
    <property type="project" value="GO_Central"/>
</dbReference>
<evidence type="ECO:0000256" key="5">
    <source>
        <dbReference type="ARBA" id="ARBA00022741"/>
    </source>
</evidence>
<keyword evidence="13" id="KW-1267">Proteomics identification</keyword>